<dbReference type="OrthoDB" id="2043960at2"/>
<keyword evidence="2" id="KW-1185">Reference proteome</keyword>
<dbReference type="Proteomes" id="UP000480185">
    <property type="component" value="Unassembled WGS sequence"/>
</dbReference>
<organism evidence="1 2">
    <name type="scientific">Salinibacillus xinjiangensis</name>
    <dbReference type="NCBI Taxonomy" id="1229268"/>
    <lineage>
        <taxon>Bacteria</taxon>
        <taxon>Bacillati</taxon>
        <taxon>Bacillota</taxon>
        <taxon>Bacilli</taxon>
        <taxon>Bacillales</taxon>
        <taxon>Bacillaceae</taxon>
        <taxon>Salinibacillus</taxon>
    </lineage>
</organism>
<gene>
    <name evidence="1" type="ORF">GH754_11865</name>
</gene>
<comment type="caution">
    <text evidence="1">The sequence shown here is derived from an EMBL/GenBank/DDBJ whole genome shotgun (WGS) entry which is preliminary data.</text>
</comment>
<dbReference type="EMBL" id="WJNH01000007">
    <property type="protein sequence ID" value="MRG87005.1"/>
    <property type="molecule type" value="Genomic_DNA"/>
</dbReference>
<evidence type="ECO:0000313" key="1">
    <source>
        <dbReference type="EMBL" id="MRG87005.1"/>
    </source>
</evidence>
<dbReference type="NCBIfam" id="NF047353">
    <property type="entry name" value="tube_lmo2291"/>
    <property type="match status" value="1"/>
</dbReference>
<dbReference type="RefSeq" id="WP_153728898.1">
    <property type="nucleotide sequence ID" value="NZ_WJNH01000007.1"/>
</dbReference>
<proteinExistence type="predicted"/>
<dbReference type="AlphaFoldDB" id="A0A6G1X7X4"/>
<name>A0A6G1X7X4_9BACI</name>
<protein>
    <submittedName>
        <fullName evidence="1">Capsid protein</fullName>
    </submittedName>
</protein>
<sequence length="144" mass="15465">MSDFLLQSKHKFEINTTPSGTATYAVMGPGFSSVEPGTNEETDQTAYLNDDGWLTTTVLGGQLTLTFSGHRYYGDPAQDFIFSKQIGLGAERETDYRWTLPDGTVIEGPITLAEITGPSGEANAKGEISVAVHFNGKPEVTSTP</sequence>
<accession>A0A6G1X7X4</accession>
<evidence type="ECO:0000313" key="2">
    <source>
        <dbReference type="Proteomes" id="UP000480185"/>
    </source>
</evidence>
<reference evidence="1 2" key="1">
    <citation type="submission" date="2019-11" db="EMBL/GenBank/DDBJ databases">
        <authorList>
            <person name="Li J."/>
        </authorList>
    </citation>
    <scope>NUCLEOTIDE SEQUENCE [LARGE SCALE GENOMIC DNA]</scope>
    <source>
        <strain evidence="1 2">J4</strain>
    </source>
</reference>